<gene>
    <name evidence="1" type="ORF">F383_39163</name>
</gene>
<evidence type="ECO:0000313" key="1">
    <source>
        <dbReference type="EMBL" id="KHG01132.1"/>
    </source>
</evidence>
<dbReference type="Proteomes" id="UP000032142">
    <property type="component" value="Unassembled WGS sequence"/>
</dbReference>
<dbReference type="EMBL" id="JRRC01172429">
    <property type="protein sequence ID" value="KHG01132.1"/>
    <property type="molecule type" value="Genomic_DNA"/>
</dbReference>
<comment type="caution">
    <text evidence="1">The sequence shown here is derived from an EMBL/GenBank/DDBJ whole genome shotgun (WGS) entry which is preliminary data.</text>
</comment>
<accession>A0A0B0ML68</accession>
<keyword evidence="2" id="KW-1185">Reference proteome</keyword>
<sequence length="12" mass="1321">MSGTVTSIFDYT</sequence>
<proteinExistence type="predicted"/>
<reference evidence="2" key="1">
    <citation type="submission" date="2014-09" db="EMBL/GenBank/DDBJ databases">
        <authorList>
            <person name="Mudge J."/>
            <person name="Ramaraj T."/>
            <person name="Lindquist I.E."/>
            <person name="Bharti A.K."/>
            <person name="Sundararajan A."/>
            <person name="Cameron C.T."/>
            <person name="Woodward J.E."/>
            <person name="May G.D."/>
            <person name="Brubaker C."/>
            <person name="Broadhvest J."/>
            <person name="Wilkins T.A."/>
        </authorList>
    </citation>
    <scope>NUCLEOTIDE SEQUENCE</scope>
    <source>
        <strain evidence="2">cv. AKA8401</strain>
    </source>
</reference>
<protein>
    <submittedName>
        <fullName evidence="1">Uncharacterized protein</fullName>
    </submittedName>
</protein>
<organism evidence="1 2">
    <name type="scientific">Gossypium arboreum</name>
    <name type="common">Tree cotton</name>
    <name type="synonym">Gossypium nanking</name>
    <dbReference type="NCBI Taxonomy" id="29729"/>
    <lineage>
        <taxon>Eukaryota</taxon>
        <taxon>Viridiplantae</taxon>
        <taxon>Streptophyta</taxon>
        <taxon>Embryophyta</taxon>
        <taxon>Tracheophyta</taxon>
        <taxon>Spermatophyta</taxon>
        <taxon>Magnoliopsida</taxon>
        <taxon>eudicotyledons</taxon>
        <taxon>Gunneridae</taxon>
        <taxon>Pentapetalae</taxon>
        <taxon>rosids</taxon>
        <taxon>malvids</taxon>
        <taxon>Malvales</taxon>
        <taxon>Malvaceae</taxon>
        <taxon>Malvoideae</taxon>
        <taxon>Gossypium</taxon>
    </lineage>
</organism>
<evidence type="ECO:0000313" key="2">
    <source>
        <dbReference type="Proteomes" id="UP000032142"/>
    </source>
</evidence>
<name>A0A0B0ML68_GOSAR</name>